<dbReference type="Proteomes" id="UP000801492">
    <property type="component" value="Unassembled WGS sequence"/>
</dbReference>
<keyword evidence="2" id="KW-0732">Signal</keyword>
<feature type="chain" id="PRO_5035432360" description="Osiris 19" evidence="2">
    <location>
        <begin position="19"/>
        <end position="256"/>
    </location>
</feature>
<protein>
    <recommendedName>
        <fullName evidence="5">Osiris 19</fullName>
    </recommendedName>
</protein>
<feature type="signal peptide" evidence="2">
    <location>
        <begin position="1"/>
        <end position="18"/>
    </location>
</feature>
<name>A0A8K0GC20_IGNLU</name>
<sequence>MAFTQVCFVLVLVTFAASTPTSKPAFWKGTAFDTTVEEMRALCANEDAIACLKYKFMSVLDSFFKKDSFQITENVEVTRNSFRGNEVSGRSDASLEENIQEYLQSHDVTFKFPVEGSSVTVGARNLDQDELDLKFRFSESGNGVQEARKSKLKKIIIPIFIFILLKAITLIPLALGVLGLKAWNALQLSFFSFVVSIALAVFQLCKKIAADGHPQIAAHGPWDAAYSTHYARSFDAQPSNALNEEEAQKMAYSAYV</sequence>
<dbReference type="PANTHER" id="PTHR21879">
    <property type="entry name" value="FI03362P-RELATED-RELATED"/>
    <property type="match status" value="1"/>
</dbReference>
<dbReference type="Pfam" id="PF07898">
    <property type="entry name" value="DUF1676"/>
    <property type="match status" value="1"/>
</dbReference>
<dbReference type="EMBL" id="VTPC01007451">
    <property type="protein sequence ID" value="KAF2893999.1"/>
    <property type="molecule type" value="Genomic_DNA"/>
</dbReference>
<feature type="transmembrane region" description="Helical" evidence="1">
    <location>
        <begin position="185"/>
        <end position="204"/>
    </location>
</feature>
<dbReference type="OrthoDB" id="6622845at2759"/>
<evidence type="ECO:0000313" key="3">
    <source>
        <dbReference type="EMBL" id="KAF2893999.1"/>
    </source>
</evidence>
<keyword evidence="1" id="KW-0472">Membrane</keyword>
<keyword evidence="4" id="KW-1185">Reference proteome</keyword>
<feature type="transmembrane region" description="Helical" evidence="1">
    <location>
        <begin position="155"/>
        <end position="178"/>
    </location>
</feature>
<dbReference type="GO" id="GO:0016020">
    <property type="term" value="C:membrane"/>
    <property type="evidence" value="ECO:0007669"/>
    <property type="project" value="TreeGrafter"/>
</dbReference>
<evidence type="ECO:0008006" key="5">
    <source>
        <dbReference type="Google" id="ProtNLM"/>
    </source>
</evidence>
<dbReference type="PANTHER" id="PTHR21879:SF6">
    <property type="entry name" value="OSIRIS 19, ISOFORM A"/>
    <property type="match status" value="1"/>
</dbReference>
<keyword evidence="1" id="KW-0812">Transmembrane</keyword>
<evidence type="ECO:0000256" key="2">
    <source>
        <dbReference type="SAM" id="SignalP"/>
    </source>
</evidence>
<dbReference type="AlphaFoldDB" id="A0A8K0GC20"/>
<proteinExistence type="predicted"/>
<comment type="caution">
    <text evidence="3">The sequence shown here is derived from an EMBL/GenBank/DDBJ whole genome shotgun (WGS) entry which is preliminary data.</text>
</comment>
<keyword evidence="1" id="KW-1133">Transmembrane helix</keyword>
<reference evidence="3" key="1">
    <citation type="submission" date="2019-08" db="EMBL/GenBank/DDBJ databases">
        <title>The genome of the North American firefly Photinus pyralis.</title>
        <authorList>
            <consortium name="Photinus pyralis genome working group"/>
            <person name="Fallon T.R."/>
            <person name="Sander Lower S.E."/>
            <person name="Weng J.-K."/>
        </authorList>
    </citation>
    <scope>NUCLEOTIDE SEQUENCE</scope>
    <source>
        <strain evidence="3">TRF0915ILg1</strain>
        <tissue evidence="3">Whole body</tissue>
    </source>
</reference>
<organism evidence="3 4">
    <name type="scientific">Ignelater luminosus</name>
    <name type="common">Cucubano</name>
    <name type="synonym">Pyrophorus luminosus</name>
    <dbReference type="NCBI Taxonomy" id="2038154"/>
    <lineage>
        <taxon>Eukaryota</taxon>
        <taxon>Metazoa</taxon>
        <taxon>Ecdysozoa</taxon>
        <taxon>Arthropoda</taxon>
        <taxon>Hexapoda</taxon>
        <taxon>Insecta</taxon>
        <taxon>Pterygota</taxon>
        <taxon>Neoptera</taxon>
        <taxon>Endopterygota</taxon>
        <taxon>Coleoptera</taxon>
        <taxon>Polyphaga</taxon>
        <taxon>Elateriformia</taxon>
        <taxon>Elateroidea</taxon>
        <taxon>Elateridae</taxon>
        <taxon>Agrypninae</taxon>
        <taxon>Pyrophorini</taxon>
        <taxon>Ignelater</taxon>
    </lineage>
</organism>
<gene>
    <name evidence="3" type="ORF">ILUMI_12177</name>
</gene>
<accession>A0A8K0GC20</accession>
<evidence type="ECO:0000256" key="1">
    <source>
        <dbReference type="SAM" id="Phobius"/>
    </source>
</evidence>
<evidence type="ECO:0000313" key="4">
    <source>
        <dbReference type="Proteomes" id="UP000801492"/>
    </source>
</evidence>
<dbReference type="InterPro" id="IPR012464">
    <property type="entry name" value="DUF1676"/>
</dbReference>